<evidence type="ECO:0000256" key="7">
    <source>
        <dbReference type="SAM" id="Phobius"/>
    </source>
</evidence>
<dbReference type="EMBL" id="JAVDXO010000002">
    <property type="protein sequence ID" value="MDR7306175.1"/>
    <property type="molecule type" value="Genomic_DNA"/>
</dbReference>
<protein>
    <submittedName>
        <fullName evidence="8">Permease</fullName>
    </submittedName>
</protein>
<dbReference type="PANTHER" id="PTHR36838">
    <property type="entry name" value="AUXIN EFFLUX CARRIER FAMILY PROTEIN"/>
    <property type="match status" value="1"/>
</dbReference>
<evidence type="ECO:0000256" key="4">
    <source>
        <dbReference type="ARBA" id="ARBA00022692"/>
    </source>
</evidence>
<evidence type="ECO:0000313" key="9">
    <source>
        <dbReference type="Proteomes" id="UP001268089"/>
    </source>
</evidence>
<dbReference type="PANTHER" id="PTHR36838:SF1">
    <property type="entry name" value="SLR1864 PROTEIN"/>
    <property type="match status" value="1"/>
</dbReference>
<organism evidence="8 9">
    <name type="scientific">Rhodoferax saidenbachensis</name>
    <dbReference type="NCBI Taxonomy" id="1484693"/>
    <lineage>
        <taxon>Bacteria</taxon>
        <taxon>Pseudomonadati</taxon>
        <taxon>Pseudomonadota</taxon>
        <taxon>Betaproteobacteria</taxon>
        <taxon>Burkholderiales</taxon>
        <taxon>Comamonadaceae</taxon>
        <taxon>Rhodoferax</taxon>
    </lineage>
</organism>
<feature type="transmembrane region" description="Helical" evidence="7">
    <location>
        <begin position="261"/>
        <end position="281"/>
    </location>
</feature>
<gene>
    <name evidence="8" type="ORF">J2X15_001453</name>
</gene>
<comment type="caution">
    <text evidence="8">The sequence shown here is derived from an EMBL/GenBank/DDBJ whole genome shotgun (WGS) entry which is preliminary data.</text>
</comment>
<keyword evidence="5 7" id="KW-1133">Transmembrane helix</keyword>
<feature type="transmembrane region" description="Helical" evidence="7">
    <location>
        <begin position="66"/>
        <end position="84"/>
    </location>
</feature>
<feature type="transmembrane region" description="Helical" evidence="7">
    <location>
        <begin position="6"/>
        <end position="26"/>
    </location>
</feature>
<evidence type="ECO:0000256" key="1">
    <source>
        <dbReference type="ARBA" id="ARBA00004141"/>
    </source>
</evidence>
<keyword evidence="3" id="KW-1003">Cell membrane</keyword>
<evidence type="ECO:0000313" key="8">
    <source>
        <dbReference type="EMBL" id="MDR7306175.1"/>
    </source>
</evidence>
<sequence>MLDILAITGPIYLCIAAGFLATRFGVFSKADMRVLGKFVLNFALPALLFSAVSQRPLREVMHTDYLLAYGLGSCTMLLGGYAWARWIDKGEKTYRAYFAMGMCCSNSGYVGYPVVSLTLGAIAPVALALNMVVENLVKLPILMSLADASEASSEGHRRSVWRVLGDTLLGLLRTPMLVAILAGFVCSMLGWHLPGPFGRTVTLFSQATTAVALFVIGGALVGLRMQGKRRTVGKIVIGKLLLHPLCVFIALMWVVPISDPQLRTAALLFAAMPMLGIYPILAQRHGHEDVSAAALLATTVASFFTLNLLLWVLKHYPLA</sequence>
<feature type="transmembrane region" description="Helical" evidence="7">
    <location>
        <begin position="235"/>
        <end position="255"/>
    </location>
</feature>
<dbReference type="Pfam" id="PF03547">
    <property type="entry name" value="Mem_trans"/>
    <property type="match status" value="1"/>
</dbReference>
<keyword evidence="6 7" id="KW-0472">Membrane</keyword>
<accession>A0ABU1ZMP7</accession>
<proteinExistence type="predicted"/>
<dbReference type="Proteomes" id="UP001268089">
    <property type="component" value="Unassembled WGS sequence"/>
</dbReference>
<dbReference type="RefSeq" id="WP_310340872.1">
    <property type="nucleotide sequence ID" value="NZ_JAVDXO010000002.1"/>
</dbReference>
<keyword evidence="4 7" id="KW-0812">Transmembrane</keyword>
<evidence type="ECO:0000256" key="5">
    <source>
        <dbReference type="ARBA" id="ARBA00022989"/>
    </source>
</evidence>
<dbReference type="InterPro" id="IPR004776">
    <property type="entry name" value="Mem_transp_PIN-like"/>
</dbReference>
<feature type="transmembrane region" description="Helical" evidence="7">
    <location>
        <begin position="203"/>
        <end position="223"/>
    </location>
</feature>
<feature type="transmembrane region" description="Helical" evidence="7">
    <location>
        <begin position="167"/>
        <end position="191"/>
    </location>
</feature>
<evidence type="ECO:0000256" key="2">
    <source>
        <dbReference type="ARBA" id="ARBA00022448"/>
    </source>
</evidence>
<comment type="subcellular location">
    <subcellularLocation>
        <location evidence="1">Membrane</location>
        <topology evidence="1">Multi-pass membrane protein</topology>
    </subcellularLocation>
</comment>
<name>A0ABU1ZMP7_9BURK</name>
<keyword evidence="9" id="KW-1185">Reference proteome</keyword>
<evidence type="ECO:0000256" key="6">
    <source>
        <dbReference type="ARBA" id="ARBA00023136"/>
    </source>
</evidence>
<reference evidence="8 9" key="1">
    <citation type="submission" date="2023-07" db="EMBL/GenBank/DDBJ databases">
        <title>Sorghum-associated microbial communities from plants grown in Nebraska, USA.</title>
        <authorList>
            <person name="Schachtman D."/>
        </authorList>
    </citation>
    <scope>NUCLEOTIDE SEQUENCE [LARGE SCALE GENOMIC DNA]</scope>
    <source>
        <strain evidence="8 9">BE308</strain>
    </source>
</reference>
<evidence type="ECO:0000256" key="3">
    <source>
        <dbReference type="ARBA" id="ARBA00022475"/>
    </source>
</evidence>
<keyword evidence="2" id="KW-0813">Transport</keyword>
<feature type="transmembrane region" description="Helical" evidence="7">
    <location>
        <begin position="293"/>
        <end position="313"/>
    </location>
</feature>